<dbReference type="PANTHER" id="PTHR23279:SF37">
    <property type="entry name" value="DEFECTIVE PROBOSCIS EXTENSION RESPONSE 13, ISOFORM B"/>
    <property type="match status" value="1"/>
</dbReference>
<dbReference type="SMART" id="SM00408">
    <property type="entry name" value="IGc2"/>
    <property type="match status" value="2"/>
</dbReference>
<dbReference type="InterPro" id="IPR003598">
    <property type="entry name" value="Ig_sub2"/>
</dbReference>
<dbReference type="Gene3D" id="2.60.40.10">
    <property type="entry name" value="Immunoglobulins"/>
    <property type="match status" value="2"/>
</dbReference>
<evidence type="ECO:0000313" key="2">
    <source>
        <dbReference type="EMBL" id="CAL4105024.1"/>
    </source>
</evidence>
<dbReference type="GO" id="GO:0032589">
    <property type="term" value="C:neuron projection membrane"/>
    <property type="evidence" value="ECO:0007669"/>
    <property type="project" value="TreeGrafter"/>
</dbReference>
<evidence type="ECO:0000313" key="3">
    <source>
        <dbReference type="Proteomes" id="UP001497623"/>
    </source>
</evidence>
<reference evidence="2 3" key="1">
    <citation type="submission" date="2024-05" db="EMBL/GenBank/DDBJ databases">
        <authorList>
            <person name="Wallberg A."/>
        </authorList>
    </citation>
    <scope>NUCLEOTIDE SEQUENCE [LARGE SCALE GENOMIC DNA]</scope>
</reference>
<dbReference type="CDD" id="cd00096">
    <property type="entry name" value="Ig"/>
    <property type="match status" value="1"/>
</dbReference>
<dbReference type="AlphaFoldDB" id="A0AAV2QXA0"/>
<protein>
    <recommendedName>
        <fullName evidence="1">Ig-like domain-containing protein</fullName>
    </recommendedName>
</protein>
<dbReference type="InterPro" id="IPR036179">
    <property type="entry name" value="Ig-like_dom_sf"/>
</dbReference>
<name>A0AAV2QXA0_MEGNR</name>
<dbReference type="PANTHER" id="PTHR23279">
    <property type="entry name" value="DEFECTIVE PROBOSCIS EXTENSION RESPONSE DPR -RELATED"/>
    <property type="match status" value="1"/>
</dbReference>
<dbReference type="InterPro" id="IPR013783">
    <property type="entry name" value="Ig-like_fold"/>
</dbReference>
<accession>A0AAV2QXA0</accession>
<proteinExistence type="predicted"/>
<dbReference type="PROSITE" id="PS50835">
    <property type="entry name" value="IG_LIKE"/>
    <property type="match status" value="2"/>
</dbReference>
<dbReference type="SUPFAM" id="SSF48726">
    <property type="entry name" value="Immunoglobulin"/>
    <property type="match status" value="2"/>
</dbReference>
<keyword evidence="3" id="KW-1185">Reference proteome</keyword>
<evidence type="ECO:0000259" key="1">
    <source>
        <dbReference type="PROSITE" id="PS50835"/>
    </source>
</evidence>
<feature type="domain" description="Ig-like" evidence="1">
    <location>
        <begin position="243"/>
        <end position="344"/>
    </location>
</feature>
<dbReference type="GO" id="GO:0050808">
    <property type="term" value="P:synapse organization"/>
    <property type="evidence" value="ECO:0007669"/>
    <property type="project" value="TreeGrafter"/>
</dbReference>
<dbReference type="Proteomes" id="UP001497623">
    <property type="component" value="Unassembled WGS sequence"/>
</dbReference>
<dbReference type="Pfam" id="PF13927">
    <property type="entry name" value="Ig_3"/>
    <property type="match status" value="1"/>
</dbReference>
<comment type="caution">
    <text evidence="2">The sequence shown here is derived from an EMBL/GenBank/DDBJ whole genome shotgun (WGS) entry which is preliminary data.</text>
</comment>
<gene>
    <name evidence="2" type="ORF">MNOR_LOCUS17937</name>
</gene>
<dbReference type="SMART" id="SM00409">
    <property type="entry name" value="IG"/>
    <property type="match status" value="2"/>
</dbReference>
<sequence length="428" mass="48081">MDIFGTIPRQMRLAGYFGSLRVAKKRQYSVLMHGYPLKRAALGAATTTTEMDVQQQYSTDSYETVTTSNASLGRYNFYSISADNDSKEKKQPTRGSRWHASTRVSNHGAQDVIAIPENPVGLANPDLLLGGAEEEDVEVIEGSGIPRFSSDIFSGINGTIVYAQEGIKEVKLPCVVKMKLDDENVSWIRMRDHHLITVGRQTYSSDQRFSVTYNRHLLQWSLHLRYPQKRDGGNYICQLSSHPPMALVTNLTITDAESSILGGPEMHVQKGSLVKLICEVRLNYQPPEYVFWYHNGTMINFDTYRQVVVTKKKNGSILTIESVSKTDSGNFTCQPSNARNSTIFLHIIHGDGPSAMQVSRGAESVTWNATLLVTSIIISLLFLFCEDIYPPSHISRILLLWKGCLHPAPRKMQRLKHLTTNHLITIYN</sequence>
<dbReference type="SMART" id="SM00406">
    <property type="entry name" value="IGv"/>
    <property type="match status" value="1"/>
</dbReference>
<dbReference type="InterPro" id="IPR003599">
    <property type="entry name" value="Ig_sub"/>
</dbReference>
<dbReference type="InterPro" id="IPR013106">
    <property type="entry name" value="Ig_V-set"/>
</dbReference>
<feature type="domain" description="Ig-like" evidence="1">
    <location>
        <begin position="146"/>
        <end position="241"/>
    </location>
</feature>
<dbReference type="InterPro" id="IPR037448">
    <property type="entry name" value="Zig-8"/>
</dbReference>
<dbReference type="EMBL" id="CAXKWB010012590">
    <property type="protein sequence ID" value="CAL4105024.1"/>
    <property type="molecule type" value="Genomic_DNA"/>
</dbReference>
<dbReference type="InterPro" id="IPR007110">
    <property type="entry name" value="Ig-like_dom"/>
</dbReference>
<organism evidence="2 3">
    <name type="scientific">Meganyctiphanes norvegica</name>
    <name type="common">Northern krill</name>
    <name type="synonym">Thysanopoda norvegica</name>
    <dbReference type="NCBI Taxonomy" id="48144"/>
    <lineage>
        <taxon>Eukaryota</taxon>
        <taxon>Metazoa</taxon>
        <taxon>Ecdysozoa</taxon>
        <taxon>Arthropoda</taxon>
        <taxon>Crustacea</taxon>
        <taxon>Multicrustacea</taxon>
        <taxon>Malacostraca</taxon>
        <taxon>Eumalacostraca</taxon>
        <taxon>Eucarida</taxon>
        <taxon>Euphausiacea</taxon>
        <taxon>Euphausiidae</taxon>
        <taxon>Meganyctiphanes</taxon>
    </lineage>
</organism>